<evidence type="ECO:0000256" key="3">
    <source>
        <dbReference type="ARBA" id="ARBA00044955"/>
    </source>
</evidence>
<dbReference type="PANTHER" id="PTHR34997">
    <property type="entry name" value="AM15"/>
    <property type="match status" value="1"/>
</dbReference>
<feature type="domain" description="LysM" evidence="4">
    <location>
        <begin position="10"/>
        <end position="56"/>
    </location>
</feature>
<protein>
    <submittedName>
        <fullName evidence="5">7dbeae35-a3da-44ea-9ecd-ca6af702dbf4</fullName>
    </submittedName>
</protein>
<organism evidence="5 6">
    <name type="scientific">Thermothielavioides terrestris</name>
    <dbReference type="NCBI Taxonomy" id="2587410"/>
    <lineage>
        <taxon>Eukaryota</taxon>
        <taxon>Fungi</taxon>
        <taxon>Dikarya</taxon>
        <taxon>Ascomycota</taxon>
        <taxon>Pezizomycotina</taxon>
        <taxon>Sordariomycetes</taxon>
        <taxon>Sordariomycetidae</taxon>
        <taxon>Sordariales</taxon>
        <taxon>Chaetomiaceae</taxon>
        <taxon>Thermothielavioides</taxon>
    </lineage>
</organism>
<dbReference type="InterPro" id="IPR018392">
    <property type="entry name" value="LysM"/>
</dbReference>
<dbReference type="InterPro" id="IPR052210">
    <property type="entry name" value="LysM1-like"/>
</dbReference>
<keyword evidence="1" id="KW-0147">Chitin-binding</keyword>
<dbReference type="EMBL" id="OUUZ01000001">
    <property type="protein sequence ID" value="SPQ17644.1"/>
    <property type="molecule type" value="Genomic_DNA"/>
</dbReference>
<proteinExistence type="inferred from homology"/>
<gene>
    <name evidence="5" type="ORF">TT172_LOCUS63</name>
</gene>
<evidence type="ECO:0000259" key="4">
    <source>
        <dbReference type="PROSITE" id="PS51782"/>
    </source>
</evidence>
<evidence type="ECO:0000313" key="5">
    <source>
        <dbReference type="EMBL" id="SPQ17644.1"/>
    </source>
</evidence>
<dbReference type="GO" id="GO:0008061">
    <property type="term" value="F:chitin binding"/>
    <property type="evidence" value="ECO:0007669"/>
    <property type="project" value="UniProtKB-KW"/>
</dbReference>
<comment type="similarity">
    <text evidence="3">Belongs to the secreted LysM effector family.</text>
</comment>
<dbReference type="Proteomes" id="UP000289323">
    <property type="component" value="Unassembled WGS sequence"/>
</dbReference>
<reference evidence="5 6" key="1">
    <citation type="submission" date="2018-04" db="EMBL/GenBank/DDBJ databases">
        <authorList>
            <person name="Huttner S."/>
            <person name="Dainat J."/>
        </authorList>
    </citation>
    <scope>NUCLEOTIDE SEQUENCE [LARGE SCALE GENOMIC DNA]</scope>
</reference>
<accession>A0A446B572</accession>
<dbReference type="InterPro" id="IPR036779">
    <property type="entry name" value="LysM_dom_sf"/>
</dbReference>
<name>A0A446B572_9PEZI</name>
<dbReference type="AlphaFoldDB" id="A0A446B572"/>
<dbReference type="Gene3D" id="3.10.350.10">
    <property type="entry name" value="LysM domain"/>
    <property type="match status" value="1"/>
</dbReference>
<dbReference type="SUPFAM" id="SSF54106">
    <property type="entry name" value="LysM domain"/>
    <property type="match status" value="1"/>
</dbReference>
<dbReference type="CDD" id="cd00118">
    <property type="entry name" value="LysM"/>
    <property type="match status" value="1"/>
</dbReference>
<evidence type="ECO:0000256" key="2">
    <source>
        <dbReference type="ARBA" id="ARBA00023026"/>
    </source>
</evidence>
<dbReference type="Pfam" id="PF01476">
    <property type="entry name" value="LysM"/>
    <property type="match status" value="1"/>
</dbReference>
<sequence length="105" mass="11487">MPGVVASCKTYYFVQPGDSCWSIELAKGISDAQLHKWNTGINADCTNLWANAVSADDARADRRLQGLEEEPDDLVDAVDLLCRGILPPLSRSIFVEGQRAILPLN</sequence>
<evidence type="ECO:0000256" key="1">
    <source>
        <dbReference type="ARBA" id="ARBA00022669"/>
    </source>
</evidence>
<keyword evidence="2" id="KW-0843">Virulence</keyword>
<evidence type="ECO:0000313" key="6">
    <source>
        <dbReference type="Proteomes" id="UP000289323"/>
    </source>
</evidence>
<dbReference type="PANTHER" id="PTHR34997:SF1">
    <property type="entry name" value="PEPTIDOGLYCAN-BINDING LYSIN DOMAIN"/>
    <property type="match status" value="1"/>
</dbReference>
<dbReference type="PROSITE" id="PS51782">
    <property type="entry name" value="LYSM"/>
    <property type="match status" value="1"/>
</dbReference>